<evidence type="ECO:0000313" key="3">
    <source>
        <dbReference type="Proteomes" id="UP000886520"/>
    </source>
</evidence>
<keyword evidence="1" id="KW-0812">Transmembrane</keyword>
<dbReference type="Proteomes" id="UP000886520">
    <property type="component" value="Chromosome 25"/>
</dbReference>
<protein>
    <submittedName>
        <fullName evidence="2">Uncharacterized protein</fullName>
    </submittedName>
</protein>
<accession>A0A9D4U1W6</accession>
<reference evidence="2" key="1">
    <citation type="submission" date="2021-01" db="EMBL/GenBank/DDBJ databases">
        <title>Adiantum capillus-veneris genome.</title>
        <authorList>
            <person name="Fang Y."/>
            <person name="Liao Q."/>
        </authorList>
    </citation>
    <scope>NUCLEOTIDE SEQUENCE</scope>
    <source>
        <strain evidence="2">H3</strain>
        <tissue evidence="2">Leaf</tissue>
    </source>
</reference>
<keyword evidence="1" id="KW-1133">Transmembrane helix</keyword>
<evidence type="ECO:0000313" key="2">
    <source>
        <dbReference type="EMBL" id="KAI5059822.1"/>
    </source>
</evidence>
<dbReference type="AlphaFoldDB" id="A0A9D4U1W6"/>
<keyword evidence="1" id="KW-0472">Membrane</keyword>
<proteinExistence type="predicted"/>
<feature type="transmembrane region" description="Helical" evidence="1">
    <location>
        <begin position="79"/>
        <end position="95"/>
    </location>
</feature>
<evidence type="ECO:0000256" key="1">
    <source>
        <dbReference type="SAM" id="Phobius"/>
    </source>
</evidence>
<dbReference type="EMBL" id="JABFUD020000025">
    <property type="protein sequence ID" value="KAI5059822.1"/>
    <property type="molecule type" value="Genomic_DNA"/>
</dbReference>
<name>A0A9D4U1W6_ADICA</name>
<gene>
    <name evidence="2" type="ORF">GOP47_0026141</name>
</gene>
<comment type="caution">
    <text evidence="2">The sequence shown here is derived from an EMBL/GenBank/DDBJ whole genome shotgun (WGS) entry which is preliminary data.</text>
</comment>
<keyword evidence="3" id="KW-1185">Reference proteome</keyword>
<sequence>MHGRVIRVLHFCYPKELPMVAETCPRLQSHWQTVFKPLKINFLHGVLKRRQQLHRLVCHIEEFSSHADRARHVRLQKGFFRYLCAGLTILLSPLFKERLSLVQLYHVQNVHSFKDGRLLRGTLVCEGCIFVKCFELLKGNACYARK</sequence>
<organism evidence="2 3">
    <name type="scientific">Adiantum capillus-veneris</name>
    <name type="common">Maidenhair fern</name>
    <dbReference type="NCBI Taxonomy" id="13818"/>
    <lineage>
        <taxon>Eukaryota</taxon>
        <taxon>Viridiplantae</taxon>
        <taxon>Streptophyta</taxon>
        <taxon>Embryophyta</taxon>
        <taxon>Tracheophyta</taxon>
        <taxon>Polypodiopsida</taxon>
        <taxon>Polypodiidae</taxon>
        <taxon>Polypodiales</taxon>
        <taxon>Pteridineae</taxon>
        <taxon>Pteridaceae</taxon>
        <taxon>Vittarioideae</taxon>
        <taxon>Adiantum</taxon>
    </lineage>
</organism>